<dbReference type="CDD" id="cd02440">
    <property type="entry name" value="AdoMet_MTases"/>
    <property type="match status" value="1"/>
</dbReference>
<reference evidence="2" key="1">
    <citation type="submission" date="2021-02" db="EMBL/GenBank/DDBJ databases">
        <authorList>
            <person name="Nowell W R."/>
        </authorList>
    </citation>
    <scope>NUCLEOTIDE SEQUENCE</scope>
</reference>
<dbReference type="SUPFAM" id="SSF53335">
    <property type="entry name" value="S-adenosyl-L-methionine-dependent methyltransferases"/>
    <property type="match status" value="1"/>
</dbReference>
<dbReference type="Proteomes" id="UP000663823">
    <property type="component" value="Unassembled WGS sequence"/>
</dbReference>
<keyword evidence="1" id="KW-0812">Transmembrane</keyword>
<dbReference type="EMBL" id="CAJOAX010000396">
    <property type="protein sequence ID" value="CAF3581959.1"/>
    <property type="molecule type" value="Genomic_DNA"/>
</dbReference>
<dbReference type="GO" id="GO:0008757">
    <property type="term" value="F:S-adenosylmethionine-dependent methyltransferase activity"/>
    <property type="evidence" value="ECO:0007669"/>
    <property type="project" value="InterPro"/>
</dbReference>
<comment type="caution">
    <text evidence="2">The sequence shown here is derived from an EMBL/GenBank/DDBJ whole genome shotgun (WGS) entry which is preliminary data.</text>
</comment>
<accession>A0A818LUR9</accession>
<dbReference type="Pfam" id="PF13489">
    <property type="entry name" value="Methyltransf_23"/>
    <property type="match status" value="1"/>
</dbReference>
<sequence length="248" mass="28567">MGLILRFLFGILSFIVALIAIGIGYSKLDNVYRQKIFASILNKVSDPNDSAMMDLRCNQLLQHSNVKGHVLEIGTGTGINFPCLHNNTNIKSYTGIEPNVNMHQYFYNLIKQWNIPYEIRLLSNSATDMHEIESNSIDTIIMTFVLCSVPDPLPEKILLEAHRILKPDRNFIFFEHVVANSKTKPFTYRFQKIIEPLWKIINDGCQFKLITNYFDAMKNVYSQVQYEQNVMPVPVFFIKDAIKGKLVK</sequence>
<proteinExistence type="predicted"/>
<evidence type="ECO:0000256" key="1">
    <source>
        <dbReference type="SAM" id="Phobius"/>
    </source>
</evidence>
<dbReference type="PANTHER" id="PTHR45036:SF1">
    <property type="entry name" value="METHYLTRANSFERASE LIKE 7A"/>
    <property type="match status" value="1"/>
</dbReference>
<organism evidence="2 3">
    <name type="scientific">Rotaria sordida</name>
    <dbReference type="NCBI Taxonomy" id="392033"/>
    <lineage>
        <taxon>Eukaryota</taxon>
        <taxon>Metazoa</taxon>
        <taxon>Spiralia</taxon>
        <taxon>Gnathifera</taxon>
        <taxon>Rotifera</taxon>
        <taxon>Eurotatoria</taxon>
        <taxon>Bdelloidea</taxon>
        <taxon>Philodinida</taxon>
        <taxon>Philodinidae</taxon>
        <taxon>Rotaria</taxon>
    </lineage>
</organism>
<evidence type="ECO:0000313" key="2">
    <source>
        <dbReference type="EMBL" id="CAF3581959.1"/>
    </source>
</evidence>
<dbReference type="Gene3D" id="3.40.50.150">
    <property type="entry name" value="Vaccinia Virus protein VP39"/>
    <property type="match status" value="1"/>
</dbReference>
<dbReference type="PANTHER" id="PTHR45036">
    <property type="entry name" value="METHYLTRANSFERASE LIKE 7B"/>
    <property type="match status" value="1"/>
</dbReference>
<protein>
    <recommendedName>
        <fullName evidence="4">Methyltransferase type 11 domain-containing protein</fullName>
    </recommendedName>
</protein>
<keyword evidence="1" id="KW-1133">Transmembrane helix</keyword>
<name>A0A818LUR9_9BILA</name>
<dbReference type="AlphaFoldDB" id="A0A818LUR9"/>
<feature type="transmembrane region" description="Helical" evidence="1">
    <location>
        <begin position="6"/>
        <end position="25"/>
    </location>
</feature>
<gene>
    <name evidence="2" type="ORF">OTI717_LOCUS5853</name>
</gene>
<evidence type="ECO:0000313" key="3">
    <source>
        <dbReference type="Proteomes" id="UP000663823"/>
    </source>
</evidence>
<keyword evidence="1" id="KW-0472">Membrane</keyword>
<evidence type="ECO:0008006" key="4">
    <source>
        <dbReference type="Google" id="ProtNLM"/>
    </source>
</evidence>
<dbReference type="InterPro" id="IPR029063">
    <property type="entry name" value="SAM-dependent_MTases_sf"/>
</dbReference>
<dbReference type="InterPro" id="IPR052356">
    <property type="entry name" value="Thiol_S-MT"/>
</dbReference>